<dbReference type="PANTHER" id="PTHR30250:SF10">
    <property type="entry name" value="LIPOPOLYSACCHARIDE BIOSYNTHESIS PROTEIN WZXC"/>
    <property type="match status" value="1"/>
</dbReference>
<feature type="transmembrane region" description="Helical" evidence="7">
    <location>
        <begin position="79"/>
        <end position="97"/>
    </location>
</feature>
<feature type="transmembrane region" description="Helical" evidence="7">
    <location>
        <begin position="242"/>
        <end position="268"/>
    </location>
</feature>
<evidence type="ECO:0000256" key="4">
    <source>
        <dbReference type="ARBA" id="ARBA00022692"/>
    </source>
</evidence>
<dbReference type="Proteomes" id="UP000306825">
    <property type="component" value="Chromosome"/>
</dbReference>
<feature type="transmembrane region" description="Helical" evidence="7">
    <location>
        <begin position="39"/>
        <end position="58"/>
    </location>
</feature>
<feature type="transmembrane region" description="Helical" evidence="7">
    <location>
        <begin position="378"/>
        <end position="397"/>
    </location>
</feature>
<feature type="transmembrane region" description="Helical" evidence="7">
    <location>
        <begin position="9"/>
        <end position="33"/>
    </location>
</feature>
<keyword evidence="4 7" id="KW-0812">Transmembrane</keyword>
<dbReference type="InterPro" id="IPR050833">
    <property type="entry name" value="Poly_Biosynth_Transport"/>
</dbReference>
<feature type="transmembrane region" description="Helical" evidence="7">
    <location>
        <begin position="289"/>
        <end position="313"/>
    </location>
</feature>
<feature type="transmembrane region" description="Helical" evidence="7">
    <location>
        <begin position="442"/>
        <end position="463"/>
    </location>
</feature>
<organism evidence="8 9">
    <name type="scientific">Caminibacter mediatlanticus TB-2</name>
    <dbReference type="NCBI Taxonomy" id="391592"/>
    <lineage>
        <taxon>Bacteria</taxon>
        <taxon>Pseudomonadati</taxon>
        <taxon>Campylobacterota</taxon>
        <taxon>Epsilonproteobacteria</taxon>
        <taxon>Nautiliales</taxon>
        <taxon>Nautiliaceae</taxon>
        <taxon>Caminibacter</taxon>
    </lineage>
</organism>
<comment type="similarity">
    <text evidence="2">Belongs to the polysaccharide synthase family.</text>
</comment>
<keyword evidence="9" id="KW-1185">Reference proteome</keyword>
<name>A0ABX5V6T0_9BACT</name>
<dbReference type="PANTHER" id="PTHR30250">
    <property type="entry name" value="PST FAMILY PREDICTED COLANIC ACID TRANSPORTER"/>
    <property type="match status" value="1"/>
</dbReference>
<evidence type="ECO:0000313" key="8">
    <source>
        <dbReference type="EMBL" id="QCT93953.1"/>
    </source>
</evidence>
<keyword evidence="6 7" id="KW-0472">Membrane</keyword>
<reference evidence="8 9" key="1">
    <citation type="submission" date="2019-05" db="EMBL/GenBank/DDBJ databases">
        <title>A comparative analysis of the Nautiliaceae.</title>
        <authorList>
            <person name="Grosche A."/>
            <person name="Smedile F."/>
            <person name="Vetriani C."/>
        </authorList>
    </citation>
    <scope>NUCLEOTIDE SEQUENCE [LARGE SCALE GENOMIC DNA]</scope>
    <source>
        <strain evidence="8 9">TB-2</strain>
    </source>
</reference>
<protein>
    <recommendedName>
        <fullName evidence="10">Lipopolysaccharide biosynthesis protein</fullName>
    </recommendedName>
</protein>
<keyword evidence="5 7" id="KW-1133">Transmembrane helix</keyword>
<dbReference type="Pfam" id="PF13440">
    <property type="entry name" value="Polysacc_synt_3"/>
    <property type="match status" value="1"/>
</dbReference>
<feature type="transmembrane region" description="Helical" evidence="7">
    <location>
        <begin position="202"/>
        <end position="222"/>
    </location>
</feature>
<evidence type="ECO:0000256" key="5">
    <source>
        <dbReference type="ARBA" id="ARBA00022989"/>
    </source>
</evidence>
<feature type="transmembrane region" description="Helical" evidence="7">
    <location>
        <begin position="144"/>
        <end position="164"/>
    </location>
</feature>
<feature type="transmembrane region" description="Helical" evidence="7">
    <location>
        <begin position="351"/>
        <end position="372"/>
    </location>
</feature>
<evidence type="ECO:0008006" key="10">
    <source>
        <dbReference type="Google" id="ProtNLM"/>
    </source>
</evidence>
<evidence type="ECO:0000313" key="9">
    <source>
        <dbReference type="Proteomes" id="UP000306825"/>
    </source>
</evidence>
<accession>A0ABX5V6T0</accession>
<evidence type="ECO:0000256" key="1">
    <source>
        <dbReference type="ARBA" id="ARBA00004651"/>
    </source>
</evidence>
<evidence type="ECO:0000256" key="2">
    <source>
        <dbReference type="ARBA" id="ARBA00007430"/>
    </source>
</evidence>
<dbReference type="RefSeq" id="WP_138322906.1">
    <property type="nucleotide sequence ID" value="NZ_CP040463.1"/>
</dbReference>
<evidence type="ECO:0000256" key="7">
    <source>
        <dbReference type="SAM" id="Phobius"/>
    </source>
</evidence>
<dbReference type="EMBL" id="CP040463">
    <property type="protein sequence ID" value="QCT93953.1"/>
    <property type="molecule type" value="Genomic_DNA"/>
</dbReference>
<evidence type="ECO:0000256" key="6">
    <source>
        <dbReference type="ARBA" id="ARBA00023136"/>
    </source>
</evidence>
<feature type="transmembrane region" description="Helical" evidence="7">
    <location>
        <begin position="418"/>
        <end position="436"/>
    </location>
</feature>
<feature type="transmembrane region" description="Helical" evidence="7">
    <location>
        <begin position="170"/>
        <end position="190"/>
    </location>
</feature>
<feature type="transmembrane region" description="Helical" evidence="7">
    <location>
        <begin position="109"/>
        <end position="132"/>
    </location>
</feature>
<proteinExistence type="inferred from homology"/>
<feature type="transmembrane region" description="Helical" evidence="7">
    <location>
        <begin position="325"/>
        <end position="344"/>
    </location>
</feature>
<comment type="subcellular location">
    <subcellularLocation>
        <location evidence="1">Cell membrane</location>
        <topology evidence="1">Multi-pass membrane protein</topology>
    </subcellularLocation>
</comment>
<keyword evidence="3" id="KW-1003">Cell membrane</keyword>
<gene>
    <name evidence="8" type="ORF">FE773_01785</name>
</gene>
<evidence type="ECO:0000256" key="3">
    <source>
        <dbReference type="ARBA" id="ARBA00022475"/>
    </source>
</evidence>
<sequence length="483" mass="56504">MKNKLIKSVFFQTSGSILTVIIRLITTMILARILKPEDFGKFALLMIIYGIGTQIAALNSTQVLLTRKFLSKKFLNSAFYYNLALNICIFLFIFLFSEKIALFLGNNQLSFEIKLVAILFPFGSVSYIHNVLLMKQMDYHKLSLINVLTTIIESTIALLLVIFFNYNYSALIYAFFFSIIFKNIITVFFIKWIPKIEISLTIVYFLFKNGIYLFLENLMIYLKQNTDSLFIAKFLNYNILGYYNFAYKLPNLILTRIIAPSMSVYIPSLTTINRDKELIIYLTQTIKHIIYVSMLIFLIVFILSKEFILIMWGEKWVESSWMMKFLIVSIIINLYSFPFGGILIKKNKMIFLLYSSALKLILTIIFVYFSLLNFGLKGMLYAIIIIAIISFFINLFFLKKTFPEIKLKLFIIEISKPIFLAIIVVILNIILKSILIKVFNDYICIVFIIIFITTSYLFILKLLDNSFFIFYKNLLIKIIRKLR</sequence>